<name>A0A0F3QDF2_RICBE</name>
<dbReference type="EMBL" id="LAOI01000001">
    <property type="protein sequence ID" value="KJV90548.1"/>
    <property type="molecule type" value="Genomic_DNA"/>
</dbReference>
<dbReference type="Proteomes" id="UP000033661">
    <property type="component" value="Unassembled WGS sequence"/>
</dbReference>
<dbReference type="SUPFAM" id="SSF143011">
    <property type="entry name" value="RelE-like"/>
    <property type="match status" value="1"/>
</dbReference>
<dbReference type="InterPro" id="IPR035093">
    <property type="entry name" value="RelE/ParE_toxin_dom_sf"/>
</dbReference>
<protein>
    <submittedName>
        <fullName evidence="1">Uncharacterized protein</fullName>
    </submittedName>
</protein>
<reference evidence="1 2" key="1">
    <citation type="submission" date="2015-02" db="EMBL/GenBank/DDBJ databases">
        <title>Genome Sequencing of Rickettsiales.</title>
        <authorList>
            <person name="Daugherty S.C."/>
            <person name="Su Q."/>
            <person name="Abolude K."/>
            <person name="Beier-Sexton M."/>
            <person name="Carlyon J.A."/>
            <person name="Carter R."/>
            <person name="Day N.P."/>
            <person name="Dumler S.J."/>
            <person name="Dyachenko V."/>
            <person name="Godinez A."/>
            <person name="Kurtti T.J."/>
            <person name="Lichay M."/>
            <person name="Mullins K.E."/>
            <person name="Ott S."/>
            <person name="Pappas-Brown V."/>
            <person name="Paris D.H."/>
            <person name="Patel P."/>
            <person name="Richards A.L."/>
            <person name="Sadzewicz L."/>
            <person name="Sears K."/>
            <person name="Seidman D."/>
            <person name="Sengamalay N."/>
            <person name="Stenos J."/>
            <person name="Tallon L.J."/>
            <person name="Vincent G."/>
            <person name="Fraser C.M."/>
            <person name="Munderloh U."/>
            <person name="Dunning-Hotopp J.C."/>
        </authorList>
    </citation>
    <scope>NUCLEOTIDE SEQUENCE [LARGE SCALE GENOMIC DNA]</scope>
    <source>
        <strain evidence="1 2">RML An4</strain>
    </source>
</reference>
<sequence length="86" mass="10054">MSKISANKRKTILEKLEQLRLDSYRENNNIKKLAEYDEYRLRVGDYRIIYKLLRPVPLSPVPEKAWAGEEVRPLKASPIPPAQAYL</sequence>
<accession>A0A0F3QDF2</accession>
<gene>
    <name evidence="1" type="ORF">RBEAN4_1554</name>
</gene>
<organism evidence="1 2">
    <name type="scientific">Rickettsia bellii str. RML An4</name>
    <dbReference type="NCBI Taxonomy" id="1359193"/>
    <lineage>
        <taxon>Bacteria</taxon>
        <taxon>Pseudomonadati</taxon>
        <taxon>Pseudomonadota</taxon>
        <taxon>Alphaproteobacteria</taxon>
        <taxon>Rickettsiales</taxon>
        <taxon>Rickettsiaceae</taxon>
        <taxon>Rickettsieae</taxon>
        <taxon>Rickettsia</taxon>
        <taxon>belli group</taxon>
    </lineage>
</organism>
<dbReference type="AlphaFoldDB" id="A0A0F3QDF2"/>
<dbReference type="PATRIC" id="fig|1359193.3.peg.1508"/>
<evidence type="ECO:0000313" key="2">
    <source>
        <dbReference type="Proteomes" id="UP000033661"/>
    </source>
</evidence>
<proteinExistence type="predicted"/>
<dbReference type="Gene3D" id="3.30.2310.20">
    <property type="entry name" value="RelE-like"/>
    <property type="match status" value="1"/>
</dbReference>
<evidence type="ECO:0000313" key="1">
    <source>
        <dbReference type="EMBL" id="KJV90548.1"/>
    </source>
</evidence>
<keyword evidence="2" id="KW-1185">Reference proteome</keyword>
<comment type="caution">
    <text evidence="1">The sequence shown here is derived from an EMBL/GenBank/DDBJ whole genome shotgun (WGS) entry which is preliminary data.</text>
</comment>
<dbReference type="RefSeq" id="WP_081178360.1">
    <property type="nucleotide sequence ID" value="NZ_LAOI01000001.1"/>
</dbReference>